<dbReference type="EMBL" id="JBHSGS010000007">
    <property type="protein sequence ID" value="MFC4718340.1"/>
    <property type="molecule type" value="Genomic_DNA"/>
</dbReference>
<proteinExistence type="predicted"/>
<gene>
    <name evidence="1" type="ORF">ACFO5I_01080</name>
</gene>
<evidence type="ECO:0000313" key="2">
    <source>
        <dbReference type="Proteomes" id="UP001595969"/>
    </source>
</evidence>
<organism evidence="1 2">
    <name type="scientific">Enterococcus lemanii</name>
    <dbReference type="NCBI Taxonomy" id="1159752"/>
    <lineage>
        <taxon>Bacteria</taxon>
        <taxon>Bacillati</taxon>
        <taxon>Bacillota</taxon>
        <taxon>Bacilli</taxon>
        <taxon>Lactobacillales</taxon>
        <taxon>Enterococcaceae</taxon>
        <taxon>Enterococcus</taxon>
    </lineage>
</organism>
<sequence>METIINDLVEILKSDTDNISKEKRLGTSIREFVKNVVGKAFESYDDTL</sequence>
<comment type="caution">
    <text evidence="1">The sequence shown here is derived from an EMBL/GenBank/DDBJ whole genome shotgun (WGS) entry which is preliminary data.</text>
</comment>
<name>A0ABV9MU70_9ENTE</name>
<dbReference type="Proteomes" id="UP001595969">
    <property type="component" value="Unassembled WGS sequence"/>
</dbReference>
<evidence type="ECO:0000313" key="1">
    <source>
        <dbReference type="EMBL" id="MFC4718340.1"/>
    </source>
</evidence>
<reference evidence="2" key="1">
    <citation type="journal article" date="2019" name="Int. J. Syst. Evol. Microbiol.">
        <title>The Global Catalogue of Microorganisms (GCM) 10K type strain sequencing project: providing services to taxonomists for standard genome sequencing and annotation.</title>
        <authorList>
            <consortium name="The Broad Institute Genomics Platform"/>
            <consortium name="The Broad Institute Genome Sequencing Center for Infectious Disease"/>
            <person name="Wu L."/>
            <person name="Ma J."/>
        </authorList>
    </citation>
    <scope>NUCLEOTIDE SEQUENCE [LARGE SCALE GENOMIC DNA]</scope>
    <source>
        <strain evidence="2">CGMCC 1.19032</strain>
    </source>
</reference>
<evidence type="ECO:0008006" key="3">
    <source>
        <dbReference type="Google" id="ProtNLM"/>
    </source>
</evidence>
<protein>
    <recommendedName>
        <fullName evidence="3">Transposase</fullName>
    </recommendedName>
</protein>
<dbReference type="RefSeq" id="WP_379962450.1">
    <property type="nucleotide sequence ID" value="NZ_JBHSGS010000007.1"/>
</dbReference>
<keyword evidence="2" id="KW-1185">Reference proteome</keyword>
<accession>A0ABV9MU70</accession>